<dbReference type="Gene3D" id="3.40.50.300">
    <property type="entry name" value="P-loop containing nucleotide triphosphate hydrolases"/>
    <property type="match status" value="1"/>
</dbReference>
<dbReference type="SUPFAM" id="SSF48452">
    <property type="entry name" value="TPR-like"/>
    <property type="match status" value="1"/>
</dbReference>
<reference evidence="1" key="1">
    <citation type="submission" date="2024-05" db="EMBL/GenBank/DDBJ databases">
        <title>WGS of Aeromonas isolates.</title>
        <authorList>
            <person name="Lee H."/>
        </authorList>
    </citation>
    <scope>NUCLEOTIDE SEQUENCE</scope>
    <source>
        <strain evidence="1">LP308</strain>
    </source>
</reference>
<name>A0ABT7QB81_9GAMM</name>
<gene>
    <name evidence="1" type="ORF">OB962_09355</name>
</gene>
<dbReference type="RefSeq" id="WP_290041887.1">
    <property type="nucleotide sequence ID" value="NZ_JAOPLU010000002.1"/>
</dbReference>
<dbReference type="Pfam" id="PF14516">
    <property type="entry name" value="AAA_35"/>
    <property type="match status" value="1"/>
</dbReference>
<dbReference type="Gene3D" id="1.25.40.10">
    <property type="entry name" value="Tetratricopeptide repeat domain"/>
    <property type="match status" value="1"/>
</dbReference>
<dbReference type="SUPFAM" id="SSF52540">
    <property type="entry name" value="P-loop containing nucleoside triphosphate hydrolases"/>
    <property type="match status" value="1"/>
</dbReference>
<dbReference type="InterPro" id="IPR011990">
    <property type="entry name" value="TPR-like_helical_dom_sf"/>
</dbReference>
<proteinExistence type="predicted"/>
<evidence type="ECO:0000313" key="2">
    <source>
        <dbReference type="Proteomes" id="UP001168109"/>
    </source>
</evidence>
<evidence type="ECO:0000313" key="1">
    <source>
        <dbReference type="EMBL" id="MDM5131202.1"/>
    </source>
</evidence>
<protein>
    <submittedName>
        <fullName evidence="1">AAA-like domain-containing protein</fullName>
    </submittedName>
</protein>
<comment type="caution">
    <text evidence="1">The sequence shown here is derived from an EMBL/GenBank/DDBJ whole genome shotgun (WGS) entry which is preliminary data.</text>
</comment>
<sequence length="852" mass="97025">MTERVLSPATIIPAHLYVERSADRQLRAVVDDMGRPAYVLVARQMGKTNLLLNMKRNRPSDLVIYFDLSNRFETARKFFRNIIDTIIEINPELFESAVKSICMHRQGDELEASVEYDRHLRLLLKTCKKKIVLILDEIDSLIGCSYSDSILAQIRSMYFSRGNHDIYNNLTYVLSGVAEPGDLIKDKNISPFNIGEKIYLEDFTATEFNEFIVRAKLKVSSSITERIFWWTDGSPRISWDICSEVESEILAGKTATSSMVDEIVDRLYYQEYDRAPVDHIRTLVECDQSIRSAIMSIRYDRSDFADDRVKGRLYLAGIAKSDRSLGIKIKNRVIDGALSERWLQQLENLQPSALTLACEAYSEKDYIKAIKYYEEALESGKEEITEANCIDFALSYFYSGDYKNATVQFEKIEASTLDDKVIQLSRLQAGSAYLAQKNYHTGLKKLQDAATGPDQALIISAKLNMQVAYSKIKLAEFAPIAIELSKKLVSQIEDINEPDQNYLLTTALANSSLIYNLYGLTDDSISELNRAKLIAPLEFVPFLLIEGFKRTEDPIEKVNLLLEFVDIVTSNKFKLTSDTQSPLGLSKAALSIALSGLLSHAHANENKFDDFINEIKEKYYQSTSSLISVIIDLAESVEDDDDFSGIDLLLRGEERYLSSDVSEIDRIRLYRHLTASSDNSKASLWGIKFLRTLHAFCPPNMLGEQDTTVAMNFMVGRLNTKLSDLPECFELWSKFEQISNEKWPEWNLLYLYLRMQSSLYLKNISKSSQYAFEIIAAAEKLEQKGVTHEVFIPLLNSATSHLENIKNNEFKNLKRNDKVFVKYGDAEPVEKKFKVVENDLRSGLCTIITRTL</sequence>
<dbReference type="InterPro" id="IPR027417">
    <property type="entry name" value="P-loop_NTPase"/>
</dbReference>
<dbReference type="Proteomes" id="UP001168109">
    <property type="component" value="Unassembled WGS sequence"/>
</dbReference>
<keyword evidence="2" id="KW-1185">Reference proteome</keyword>
<dbReference type="EMBL" id="JAOPLU010000002">
    <property type="protein sequence ID" value="MDM5131202.1"/>
    <property type="molecule type" value="Genomic_DNA"/>
</dbReference>
<accession>A0ABT7QB81</accession>
<organism evidence="1 2">
    <name type="scientific">Aeromonas piscicola</name>
    <dbReference type="NCBI Taxonomy" id="600645"/>
    <lineage>
        <taxon>Bacteria</taxon>
        <taxon>Pseudomonadati</taxon>
        <taxon>Pseudomonadota</taxon>
        <taxon>Gammaproteobacteria</taxon>
        <taxon>Aeromonadales</taxon>
        <taxon>Aeromonadaceae</taxon>
        <taxon>Aeromonas</taxon>
    </lineage>
</organism>